<feature type="domain" description="HMA" evidence="1">
    <location>
        <begin position="1"/>
        <end position="64"/>
    </location>
</feature>
<dbReference type="EMBL" id="JBHSXN010000002">
    <property type="protein sequence ID" value="MFC6953568.1"/>
    <property type="molecule type" value="Genomic_DNA"/>
</dbReference>
<dbReference type="Pfam" id="PF00403">
    <property type="entry name" value="HMA"/>
    <property type="match status" value="1"/>
</dbReference>
<accession>A0ABD5VIM4</accession>
<evidence type="ECO:0000313" key="3">
    <source>
        <dbReference type="Proteomes" id="UP001596395"/>
    </source>
</evidence>
<sequence>MGTTLRVTGMTCEGCEDIVETALEMADGVESASADREANEATVEGDASTETLVEKVHLAGYDAEAA</sequence>
<dbReference type="PROSITE" id="PS50846">
    <property type="entry name" value="HMA_2"/>
    <property type="match status" value="1"/>
</dbReference>
<proteinExistence type="predicted"/>
<dbReference type="Gene3D" id="3.30.70.100">
    <property type="match status" value="1"/>
</dbReference>
<organism evidence="2 3">
    <name type="scientific">Halorubellus litoreus</name>
    <dbReference type="NCBI Taxonomy" id="755308"/>
    <lineage>
        <taxon>Archaea</taxon>
        <taxon>Methanobacteriati</taxon>
        <taxon>Methanobacteriota</taxon>
        <taxon>Stenosarchaea group</taxon>
        <taxon>Halobacteria</taxon>
        <taxon>Halobacteriales</taxon>
        <taxon>Halorubellaceae</taxon>
        <taxon>Halorubellus</taxon>
    </lineage>
</organism>
<evidence type="ECO:0000313" key="2">
    <source>
        <dbReference type="EMBL" id="MFC6953568.1"/>
    </source>
</evidence>
<dbReference type="Proteomes" id="UP001596395">
    <property type="component" value="Unassembled WGS sequence"/>
</dbReference>
<dbReference type="InterPro" id="IPR036163">
    <property type="entry name" value="HMA_dom_sf"/>
</dbReference>
<reference evidence="2 3" key="1">
    <citation type="journal article" date="2019" name="Int. J. Syst. Evol. Microbiol.">
        <title>The Global Catalogue of Microorganisms (GCM) 10K type strain sequencing project: providing services to taxonomists for standard genome sequencing and annotation.</title>
        <authorList>
            <consortium name="The Broad Institute Genomics Platform"/>
            <consortium name="The Broad Institute Genome Sequencing Center for Infectious Disease"/>
            <person name="Wu L."/>
            <person name="Ma J."/>
        </authorList>
    </citation>
    <scope>NUCLEOTIDE SEQUENCE [LARGE SCALE GENOMIC DNA]</scope>
    <source>
        <strain evidence="2 3">GX26</strain>
    </source>
</reference>
<gene>
    <name evidence="2" type="ORF">ACFQGB_11905</name>
</gene>
<comment type="caution">
    <text evidence="2">The sequence shown here is derived from an EMBL/GenBank/DDBJ whole genome shotgun (WGS) entry which is preliminary data.</text>
</comment>
<dbReference type="SUPFAM" id="SSF55008">
    <property type="entry name" value="HMA, heavy metal-associated domain"/>
    <property type="match status" value="1"/>
</dbReference>
<keyword evidence="3" id="KW-1185">Reference proteome</keyword>
<dbReference type="InterPro" id="IPR006121">
    <property type="entry name" value="HMA_dom"/>
</dbReference>
<name>A0ABD5VIM4_9EURY</name>
<protein>
    <submittedName>
        <fullName evidence="2">Heavy-metal-associated domain-containing protein</fullName>
    </submittedName>
</protein>
<dbReference type="CDD" id="cd00371">
    <property type="entry name" value="HMA"/>
    <property type="match status" value="1"/>
</dbReference>
<dbReference type="AlphaFoldDB" id="A0ABD5VIM4"/>
<dbReference type="RefSeq" id="WP_336350525.1">
    <property type="nucleotide sequence ID" value="NZ_JAZAQL010000002.1"/>
</dbReference>
<evidence type="ECO:0000259" key="1">
    <source>
        <dbReference type="PROSITE" id="PS50846"/>
    </source>
</evidence>